<dbReference type="Pfam" id="PF13602">
    <property type="entry name" value="ADH_zinc_N_2"/>
    <property type="match status" value="1"/>
</dbReference>
<dbReference type="InterPro" id="IPR050700">
    <property type="entry name" value="YIM1/Zinc_Alcohol_DH_Fams"/>
</dbReference>
<feature type="domain" description="Enoyl reductase (ER)" evidence="1">
    <location>
        <begin position="20"/>
        <end position="347"/>
    </location>
</feature>
<gene>
    <name evidence="2" type="ORF">DL764_006809</name>
</gene>
<dbReference type="InterPro" id="IPR020843">
    <property type="entry name" value="ER"/>
</dbReference>
<dbReference type="Pfam" id="PF08240">
    <property type="entry name" value="ADH_N"/>
    <property type="match status" value="1"/>
</dbReference>
<dbReference type="PANTHER" id="PTHR11695">
    <property type="entry name" value="ALCOHOL DEHYDROGENASE RELATED"/>
    <property type="match status" value="1"/>
</dbReference>
<dbReference type="GO" id="GO:0016491">
    <property type="term" value="F:oxidoreductase activity"/>
    <property type="evidence" value="ECO:0007669"/>
    <property type="project" value="InterPro"/>
</dbReference>
<dbReference type="SMART" id="SM00829">
    <property type="entry name" value="PKS_ER"/>
    <property type="match status" value="1"/>
</dbReference>
<dbReference type="GO" id="GO:0005739">
    <property type="term" value="C:mitochondrion"/>
    <property type="evidence" value="ECO:0007669"/>
    <property type="project" value="TreeGrafter"/>
</dbReference>
<reference evidence="2 3" key="1">
    <citation type="submission" date="2018-06" db="EMBL/GenBank/DDBJ databases">
        <title>Complete Genomes of Monosporascus.</title>
        <authorList>
            <person name="Robinson A.J."/>
            <person name="Natvig D.O."/>
        </authorList>
    </citation>
    <scope>NUCLEOTIDE SEQUENCE [LARGE SCALE GENOMIC DNA]</scope>
    <source>
        <strain evidence="2 3">CBS 110550</strain>
    </source>
</reference>
<dbReference type="STRING" id="155417.A0A4Q4T632"/>
<name>A0A4Q4T632_9PEZI</name>
<dbReference type="SUPFAM" id="SSF50129">
    <property type="entry name" value="GroES-like"/>
    <property type="match status" value="1"/>
</dbReference>
<keyword evidence="3" id="KW-1185">Reference proteome</keyword>
<dbReference type="CDD" id="cd08267">
    <property type="entry name" value="MDR1"/>
    <property type="match status" value="1"/>
</dbReference>
<dbReference type="InterPro" id="IPR011032">
    <property type="entry name" value="GroES-like_sf"/>
</dbReference>
<dbReference type="AlphaFoldDB" id="A0A4Q4T632"/>
<proteinExistence type="predicted"/>
<dbReference type="Gene3D" id="3.40.50.720">
    <property type="entry name" value="NAD(P)-binding Rossmann-like Domain"/>
    <property type="match status" value="1"/>
</dbReference>
<dbReference type="Gene3D" id="3.90.180.10">
    <property type="entry name" value="Medium-chain alcohol dehydrogenases, catalytic domain"/>
    <property type="match status" value="1"/>
</dbReference>
<evidence type="ECO:0000313" key="3">
    <source>
        <dbReference type="Proteomes" id="UP000293360"/>
    </source>
</evidence>
<dbReference type="EMBL" id="QJNU01000420">
    <property type="protein sequence ID" value="RYO99414.1"/>
    <property type="molecule type" value="Genomic_DNA"/>
</dbReference>
<accession>A0A4Q4T632</accession>
<dbReference type="InterPro" id="IPR013154">
    <property type="entry name" value="ADH-like_N"/>
</dbReference>
<evidence type="ECO:0000259" key="1">
    <source>
        <dbReference type="SMART" id="SM00829"/>
    </source>
</evidence>
<dbReference type="SUPFAM" id="SSF51735">
    <property type="entry name" value="NAD(P)-binding Rossmann-fold domains"/>
    <property type="match status" value="1"/>
</dbReference>
<comment type="caution">
    <text evidence="2">The sequence shown here is derived from an EMBL/GenBank/DDBJ whole genome shotgun (WGS) entry which is preliminary data.</text>
</comment>
<dbReference type="InterPro" id="IPR036291">
    <property type="entry name" value="NAD(P)-bd_dom_sf"/>
</dbReference>
<organism evidence="2 3">
    <name type="scientific">Monosporascus ibericus</name>
    <dbReference type="NCBI Taxonomy" id="155417"/>
    <lineage>
        <taxon>Eukaryota</taxon>
        <taxon>Fungi</taxon>
        <taxon>Dikarya</taxon>
        <taxon>Ascomycota</taxon>
        <taxon>Pezizomycotina</taxon>
        <taxon>Sordariomycetes</taxon>
        <taxon>Xylariomycetidae</taxon>
        <taxon>Xylariales</taxon>
        <taxon>Xylariales incertae sedis</taxon>
        <taxon>Monosporascus</taxon>
    </lineage>
</organism>
<evidence type="ECO:0000313" key="2">
    <source>
        <dbReference type="EMBL" id="RYO99414.1"/>
    </source>
</evidence>
<protein>
    <recommendedName>
        <fullName evidence="1">Enoyl reductase (ER) domain-containing protein</fullName>
    </recommendedName>
</protein>
<dbReference type="OrthoDB" id="201656at2759"/>
<dbReference type="PANTHER" id="PTHR11695:SF294">
    <property type="entry name" value="RETICULON-4-INTERACTING PROTEIN 1, MITOCHONDRIAL"/>
    <property type="match status" value="1"/>
</dbReference>
<dbReference type="Proteomes" id="UP000293360">
    <property type="component" value="Unassembled WGS sequence"/>
</dbReference>
<sequence>MASPAAKVMRAWLYSNAATGLHKNLTLSTAAAHPRPNSKLAADELLIRVRATGLNPMDYKIPELPYGMSRLMVSVPASPGFDFAGTVTALGGGVKVAAVGDSVFGRLDPTRFGTLGEYIVARSSGCARMPQGLSFEDASAIGSAGLASYNSIAPYVPDAASTKKDGGFRVFINGGSGGTGTFGIQIAKLLGCHVTTSCSARNLQLCKALGADEVIDYTQGNLVETLKAKGPVFSLVVDNIGLPEDLYTAADHFLLPKGTFVQVGADISMAGMRLMTSRMLRPSILGGGSRTFKFLAFANKSEDLARIAGWIADGKMKVALDEVFDFENVPAAYEKLRQGHARGKTVVRGATQPDS</sequence>